<sequence>ISYIYDATGRKINKIVKTSCSTCAGGFGTDTTNYMSGGFQYKNNKLQFSPHAEGYVNVIEDNGVNHYNYVFNYTDHLGNIRVSYGVDPSTQILKIIEENHYYAFGLKHTNYNSDWLLYSKNSSGNITLGKKAPS</sequence>
<dbReference type="EMBL" id="VEVQ02000053">
    <property type="protein sequence ID" value="NHN28192.1"/>
    <property type="molecule type" value="Genomic_DNA"/>
</dbReference>
<organism evidence="1 2">
    <name type="scientific">Flavobacterium jejuense</name>
    <dbReference type="NCBI Taxonomy" id="1544455"/>
    <lineage>
        <taxon>Bacteria</taxon>
        <taxon>Pseudomonadati</taxon>
        <taxon>Bacteroidota</taxon>
        <taxon>Flavobacteriia</taxon>
        <taxon>Flavobacteriales</taxon>
        <taxon>Flavobacteriaceae</taxon>
        <taxon>Flavobacterium</taxon>
    </lineage>
</organism>
<reference evidence="1 2" key="2">
    <citation type="submission" date="2019-05" db="EMBL/GenBank/DDBJ databases">
        <authorList>
            <person name="Lianzixin W."/>
        </authorList>
    </citation>
    <scope>NUCLEOTIDE SEQUENCE [LARGE SCALE GENOMIC DNA]</scope>
    <source>
        <strain evidence="1 2">EC11</strain>
    </source>
</reference>
<evidence type="ECO:0008006" key="3">
    <source>
        <dbReference type="Google" id="ProtNLM"/>
    </source>
</evidence>
<protein>
    <recommendedName>
        <fullName evidence="3">RHS repeat-associated core domain-containing protein</fullName>
    </recommendedName>
</protein>
<comment type="caution">
    <text evidence="1">The sequence shown here is derived from an EMBL/GenBank/DDBJ whole genome shotgun (WGS) entry which is preliminary data.</text>
</comment>
<evidence type="ECO:0000313" key="2">
    <source>
        <dbReference type="Proteomes" id="UP000817854"/>
    </source>
</evidence>
<accession>A0ABX0IWC2</accession>
<feature type="non-terminal residue" evidence="1">
    <location>
        <position position="1"/>
    </location>
</feature>
<dbReference type="Gene3D" id="2.180.10.10">
    <property type="entry name" value="RHS repeat-associated core"/>
    <property type="match status" value="1"/>
</dbReference>
<keyword evidence="2" id="KW-1185">Reference proteome</keyword>
<reference evidence="2" key="1">
    <citation type="submission" date="2019-05" db="EMBL/GenBank/DDBJ databases">
        <title>Flavobacterium profundi sp. nov., isolated from a deep-sea seamount.</title>
        <authorList>
            <person name="Zhang D.-C."/>
        </authorList>
    </citation>
    <scope>NUCLEOTIDE SEQUENCE [LARGE SCALE GENOMIC DNA]</scope>
    <source>
        <strain evidence="2">EC11</strain>
    </source>
</reference>
<evidence type="ECO:0000313" key="1">
    <source>
        <dbReference type="EMBL" id="NHN28192.1"/>
    </source>
</evidence>
<dbReference type="Proteomes" id="UP000817854">
    <property type="component" value="Unassembled WGS sequence"/>
</dbReference>
<feature type="non-terminal residue" evidence="1">
    <location>
        <position position="134"/>
    </location>
</feature>
<name>A0ABX0IWC2_9FLAO</name>
<reference evidence="1 2" key="3">
    <citation type="submission" date="2020-02" db="EMBL/GenBank/DDBJ databases">
        <title>Flavobacterium profundi sp. nov., isolated from a deep-sea seamount.</title>
        <authorList>
            <person name="Zhang D.-C."/>
        </authorList>
    </citation>
    <scope>NUCLEOTIDE SEQUENCE [LARGE SCALE GENOMIC DNA]</scope>
    <source>
        <strain evidence="1 2">EC11</strain>
    </source>
</reference>
<proteinExistence type="predicted"/>
<gene>
    <name evidence="1" type="ORF">FIA58_021180</name>
</gene>